<proteinExistence type="predicted"/>
<dbReference type="InterPro" id="IPR030992">
    <property type="entry name" value="PduM"/>
</dbReference>
<dbReference type="EMBL" id="JAFREM010000033">
    <property type="protein sequence ID" value="MBO1308411.1"/>
    <property type="molecule type" value="Genomic_DNA"/>
</dbReference>
<evidence type="ECO:0000313" key="2">
    <source>
        <dbReference type="Proteomes" id="UP000664601"/>
    </source>
</evidence>
<keyword evidence="2" id="KW-1185">Reference proteome</keyword>
<dbReference type="RefSeq" id="WP_207675406.1">
    <property type="nucleotide sequence ID" value="NZ_JAFREM010000033.1"/>
</dbReference>
<reference evidence="1 2" key="1">
    <citation type="submission" date="2021-03" db="EMBL/GenBank/DDBJ databases">
        <title>Enterococcal diversity collection.</title>
        <authorList>
            <person name="Gilmore M.S."/>
            <person name="Schwartzman J."/>
            <person name="Van Tyne D."/>
            <person name="Martin M."/>
            <person name="Earl A.M."/>
            <person name="Manson A.L."/>
            <person name="Straub T."/>
            <person name="Salamzade R."/>
            <person name="Saavedra J."/>
            <person name="Lebreton F."/>
            <person name="Prichula J."/>
            <person name="Schaufler K."/>
            <person name="Gaca A."/>
            <person name="Sgardioli B."/>
            <person name="Wagenaar J."/>
            <person name="Strong T."/>
        </authorList>
    </citation>
    <scope>NUCLEOTIDE SEQUENCE [LARGE SCALE GENOMIC DNA]</scope>
    <source>
        <strain evidence="1 2">669A</strain>
    </source>
</reference>
<dbReference type="NCBIfam" id="TIGR04493">
    <property type="entry name" value="microcomp_PduM"/>
    <property type="match status" value="1"/>
</dbReference>
<comment type="caution">
    <text evidence="1">The sequence shown here is derived from an EMBL/GenBank/DDBJ whole genome shotgun (WGS) entry which is preliminary data.</text>
</comment>
<evidence type="ECO:0000313" key="1">
    <source>
        <dbReference type="EMBL" id="MBO1308411.1"/>
    </source>
</evidence>
<dbReference type="Proteomes" id="UP000664601">
    <property type="component" value="Unassembled WGS sequence"/>
</dbReference>
<dbReference type="Pfam" id="PF15953">
    <property type="entry name" value="PDU_like"/>
    <property type="match status" value="1"/>
</dbReference>
<name>A0ABS3LFJ4_9ENTE</name>
<gene>
    <name evidence="1" type="primary">pduM</name>
    <name evidence="1" type="ORF">JZO70_19705</name>
</gene>
<accession>A0ABS3LFJ4</accession>
<sequence length="160" mass="18542">MMDNLIEAIVKILVERQENSLVVSCEDFDEKLRTTKDFLYHQTIHLKQVGAIQLAKLSKLDAEDAVTVWMTKGLEYDCKFILHLGFSAVCLIPTALYEWPITIETNEGKRIRVCSNKIITYSDVALLTEQDILIRFRHQKITDLAKEFVEKNKIQQIVRT</sequence>
<organism evidence="1 2">
    <name type="scientific">Candidatus Enterococcus moelleringii</name>
    <dbReference type="NCBI Taxonomy" id="2815325"/>
    <lineage>
        <taxon>Bacteria</taxon>
        <taxon>Bacillati</taxon>
        <taxon>Bacillota</taxon>
        <taxon>Bacilli</taxon>
        <taxon>Lactobacillales</taxon>
        <taxon>Enterococcaceae</taxon>
        <taxon>Enterococcus</taxon>
    </lineage>
</organism>
<protein>
    <submittedName>
        <fullName evidence="1">PduM family microcompartment protein</fullName>
    </submittedName>
</protein>